<evidence type="ECO:0000313" key="3">
    <source>
        <dbReference type="Proteomes" id="UP000603317"/>
    </source>
</evidence>
<keyword evidence="3" id="KW-1185">Reference proteome</keyword>
<comment type="caution">
    <text evidence="2">The sequence shown here is derived from an EMBL/GenBank/DDBJ whole genome shotgun (WGS) entry which is preliminary data.</text>
</comment>
<dbReference type="PROSITE" id="PS51257">
    <property type="entry name" value="PROKAR_LIPOPROTEIN"/>
    <property type="match status" value="1"/>
</dbReference>
<dbReference type="RefSeq" id="WP_188641721.1">
    <property type="nucleotide sequence ID" value="NZ_BMID01000001.1"/>
</dbReference>
<evidence type="ECO:0000313" key="2">
    <source>
        <dbReference type="EMBL" id="GGA03656.1"/>
    </source>
</evidence>
<organism evidence="2 3">
    <name type="scientific">Blastomonas marina</name>
    <dbReference type="NCBI Taxonomy" id="1867408"/>
    <lineage>
        <taxon>Bacteria</taxon>
        <taxon>Pseudomonadati</taxon>
        <taxon>Pseudomonadota</taxon>
        <taxon>Alphaproteobacteria</taxon>
        <taxon>Sphingomonadales</taxon>
        <taxon>Sphingomonadaceae</taxon>
        <taxon>Blastomonas</taxon>
    </lineage>
</organism>
<dbReference type="Pfam" id="PF09992">
    <property type="entry name" value="NAGPA"/>
    <property type="match status" value="1"/>
</dbReference>
<evidence type="ECO:0000259" key="1">
    <source>
        <dbReference type="Pfam" id="PF09992"/>
    </source>
</evidence>
<accession>A0ABQ1F8R8</accession>
<sequence length="278" mass="29725">MRVLLALAAPLALTACDQPQAGDPVGRSEIGGEAVALETTSPTPEVTPEPSRESACRTVEFEKVQLTHCIADPAKHRIRTALAPEGGSPWRSLSALSDALGESRAKVAFATNAGMFDGAGKPIGYYVENGERLKELNRAEGSGNFHLSPNGVFFGSGGSWRVLPTDQFYATVGDRPQFGTQSGPMLVVDGKLHPEFQADGPSVRTRNGVGVDARGRAHFVISEMPLSFGKFARFFRDELKTPNALYLDGGVSALWDPARNRLDKGSSIGPMLVVEDKD</sequence>
<dbReference type="Proteomes" id="UP000603317">
    <property type="component" value="Unassembled WGS sequence"/>
</dbReference>
<feature type="domain" description="Phosphodiester glycosidase" evidence="1">
    <location>
        <begin position="106"/>
        <end position="255"/>
    </location>
</feature>
<name>A0ABQ1F8R8_9SPHN</name>
<reference evidence="3" key="1">
    <citation type="journal article" date="2019" name="Int. J. Syst. Evol. Microbiol.">
        <title>The Global Catalogue of Microorganisms (GCM) 10K type strain sequencing project: providing services to taxonomists for standard genome sequencing and annotation.</title>
        <authorList>
            <consortium name="The Broad Institute Genomics Platform"/>
            <consortium name="The Broad Institute Genome Sequencing Center for Infectious Disease"/>
            <person name="Wu L."/>
            <person name="Ma J."/>
        </authorList>
    </citation>
    <scope>NUCLEOTIDE SEQUENCE [LARGE SCALE GENOMIC DNA]</scope>
    <source>
        <strain evidence="3">CGMCC 1.15297</strain>
    </source>
</reference>
<proteinExistence type="predicted"/>
<dbReference type="EMBL" id="BMID01000001">
    <property type="protein sequence ID" value="GGA03656.1"/>
    <property type="molecule type" value="Genomic_DNA"/>
</dbReference>
<dbReference type="InterPro" id="IPR018711">
    <property type="entry name" value="NAGPA"/>
</dbReference>
<gene>
    <name evidence="2" type="ORF">GCM10010923_10720</name>
</gene>
<protein>
    <recommendedName>
        <fullName evidence="1">Phosphodiester glycosidase domain-containing protein</fullName>
    </recommendedName>
</protein>